<protein>
    <submittedName>
        <fullName evidence="1">Uncharacterized protein</fullName>
    </submittedName>
</protein>
<accession>A0ABX3FK63</accession>
<evidence type="ECO:0000313" key="2">
    <source>
        <dbReference type="Proteomes" id="UP000186206"/>
    </source>
</evidence>
<reference evidence="1 2" key="1">
    <citation type="submission" date="2016-09" db="EMBL/GenBank/DDBJ databases">
        <title>Genomic Taxonomy of the Vibrionaceae.</title>
        <authorList>
            <person name="Gonzalez-Castillo A."/>
            <person name="Gomez-Gil B."/>
            <person name="Enciso-Ibarra K."/>
        </authorList>
    </citation>
    <scope>NUCLEOTIDE SEQUENCE [LARGE SCALE GENOMIC DNA]</scope>
    <source>
        <strain evidence="1 2">CAIM 1731</strain>
    </source>
</reference>
<evidence type="ECO:0000313" key="1">
    <source>
        <dbReference type="EMBL" id="OLQ92591.1"/>
    </source>
</evidence>
<gene>
    <name evidence="1" type="ORF">BIY21_11955</name>
</gene>
<dbReference type="EMBL" id="MJMI01000088">
    <property type="protein sequence ID" value="OLQ92591.1"/>
    <property type="molecule type" value="Genomic_DNA"/>
</dbReference>
<organism evidence="1 2">
    <name type="scientific">Vibrio ponticus</name>
    <dbReference type="NCBI Taxonomy" id="265668"/>
    <lineage>
        <taxon>Bacteria</taxon>
        <taxon>Pseudomonadati</taxon>
        <taxon>Pseudomonadota</taxon>
        <taxon>Gammaproteobacteria</taxon>
        <taxon>Vibrionales</taxon>
        <taxon>Vibrionaceae</taxon>
        <taxon>Vibrio</taxon>
    </lineage>
</organism>
<comment type="caution">
    <text evidence="1">The sequence shown here is derived from an EMBL/GenBank/DDBJ whole genome shotgun (WGS) entry which is preliminary data.</text>
</comment>
<sequence>MERFATDAGKENAALQMREKSKSVELRVEKFSLSDRSRACTLGSHISKRDIFDIERSNFISSRNEKSPAISCGHI</sequence>
<keyword evidence="2" id="KW-1185">Reference proteome</keyword>
<proteinExistence type="predicted"/>
<name>A0ABX3FK63_9VIBR</name>
<dbReference type="Proteomes" id="UP000186206">
    <property type="component" value="Unassembled WGS sequence"/>
</dbReference>